<evidence type="ECO:0000256" key="1">
    <source>
        <dbReference type="SAM" id="MobiDB-lite"/>
    </source>
</evidence>
<keyword evidence="3" id="KW-1185">Reference proteome</keyword>
<feature type="compositionally biased region" description="Polar residues" evidence="1">
    <location>
        <begin position="126"/>
        <end position="146"/>
    </location>
</feature>
<sequence length="146" mass="16254">MASALGTDSSTTTSDEEVIAGIATSSSKRRNQQLKTSVKKRKTFTQKFRNEWLQKLTFKSWLEAPTKGSNKPLYVVSTAFPLAVNPANILAGFRAAGISPFNRDIFQDSDFMSAYVTDRPQEDVQQETANENSVQQQINSLDNTQQ</sequence>
<protein>
    <submittedName>
        <fullName evidence="2">Uncharacterized protein</fullName>
    </submittedName>
</protein>
<feature type="region of interest" description="Disordered" evidence="1">
    <location>
        <begin position="123"/>
        <end position="146"/>
    </location>
</feature>
<evidence type="ECO:0000313" key="3">
    <source>
        <dbReference type="Proteomes" id="UP001286313"/>
    </source>
</evidence>
<gene>
    <name evidence="2" type="ORF">Pcinc_015063</name>
</gene>
<reference evidence="2" key="1">
    <citation type="submission" date="2023-10" db="EMBL/GenBank/DDBJ databases">
        <title>Genome assemblies of two species of porcelain crab, Petrolisthes cinctipes and Petrolisthes manimaculis (Anomura: Porcellanidae).</title>
        <authorList>
            <person name="Angst P."/>
        </authorList>
    </citation>
    <scope>NUCLEOTIDE SEQUENCE</scope>
    <source>
        <strain evidence="2">PB745_01</strain>
        <tissue evidence="2">Gill</tissue>
    </source>
</reference>
<feature type="region of interest" description="Disordered" evidence="1">
    <location>
        <begin position="1"/>
        <end position="40"/>
    </location>
</feature>
<comment type="caution">
    <text evidence="2">The sequence shown here is derived from an EMBL/GenBank/DDBJ whole genome shotgun (WGS) entry which is preliminary data.</text>
</comment>
<organism evidence="2 3">
    <name type="scientific">Petrolisthes cinctipes</name>
    <name type="common">Flat porcelain crab</name>
    <dbReference type="NCBI Taxonomy" id="88211"/>
    <lineage>
        <taxon>Eukaryota</taxon>
        <taxon>Metazoa</taxon>
        <taxon>Ecdysozoa</taxon>
        <taxon>Arthropoda</taxon>
        <taxon>Crustacea</taxon>
        <taxon>Multicrustacea</taxon>
        <taxon>Malacostraca</taxon>
        <taxon>Eumalacostraca</taxon>
        <taxon>Eucarida</taxon>
        <taxon>Decapoda</taxon>
        <taxon>Pleocyemata</taxon>
        <taxon>Anomura</taxon>
        <taxon>Galatheoidea</taxon>
        <taxon>Porcellanidae</taxon>
        <taxon>Petrolisthes</taxon>
    </lineage>
</organism>
<name>A0AAE1KNK4_PETCI</name>
<proteinExistence type="predicted"/>
<dbReference type="EMBL" id="JAWQEG010001323">
    <property type="protein sequence ID" value="KAK3880461.1"/>
    <property type="molecule type" value="Genomic_DNA"/>
</dbReference>
<feature type="compositionally biased region" description="Basic residues" evidence="1">
    <location>
        <begin position="27"/>
        <end position="40"/>
    </location>
</feature>
<dbReference type="AlphaFoldDB" id="A0AAE1KNK4"/>
<accession>A0AAE1KNK4</accession>
<evidence type="ECO:0000313" key="2">
    <source>
        <dbReference type="EMBL" id="KAK3880461.1"/>
    </source>
</evidence>
<dbReference type="Proteomes" id="UP001286313">
    <property type="component" value="Unassembled WGS sequence"/>
</dbReference>